<keyword evidence="7 9" id="KW-0503">Monooxygenase</keyword>
<dbReference type="InterPro" id="IPR002403">
    <property type="entry name" value="Cyt_P450_E_grp-IV"/>
</dbReference>
<keyword evidence="5 9" id="KW-0560">Oxidoreductase</keyword>
<evidence type="ECO:0000256" key="9">
    <source>
        <dbReference type="RuleBase" id="RU000461"/>
    </source>
</evidence>
<dbReference type="AlphaFoldDB" id="A0AAN7ZE03"/>
<evidence type="ECO:0000256" key="6">
    <source>
        <dbReference type="ARBA" id="ARBA00023004"/>
    </source>
</evidence>
<dbReference type="GO" id="GO:0004497">
    <property type="term" value="F:monooxygenase activity"/>
    <property type="evidence" value="ECO:0007669"/>
    <property type="project" value="UniProtKB-KW"/>
</dbReference>
<keyword evidence="4 8" id="KW-0479">Metal-binding</keyword>
<evidence type="ECO:0000256" key="8">
    <source>
        <dbReference type="PIRSR" id="PIRSR602403-1"/>
    </source>
</evidence>
<protein>
    <recommendedName>
        <fullName evidence="12">Cytochrome P450</fullName>
    </recommendedName>
</protein>
<evidence type="ECO:0000256" key="3">
    <source>
        <dbReference type="ARBA" id="ARBA00010617"/>
    </source>
</evidence>
<sequence length="303" mass="34513">MTAPHSRTEVNVMEGMTRVITRATSRMAGGKTLSQDREWITAAISYALWAFTAAQKIKKIPTPLRRVVGSLLSEVRKEIPWSFSVAARVAVPLLEHREQTGEEANDFLQFLKDTAKGAEKEDKFISHLLVMVAFASIHTSVATIGSLIFDLCQYPQLVEMIRDEYEGIVDQNGNIPKGGFAKLVKMDSIMKESQRLNPITLCRRHIQALRFDPLRFEKLRQDPAWANKSQFVSSNPHSMSFGYGRHACPGRQFMDQEFKSFLVKLLSTFDLKFKDGQSRVPNFPLESQYMLHHVGILLKRRKL</sequence>
<organism evidence="10 11">
    <name type="scientific">Xylaria bambusicola</name>
    <dbReference type="NCBI Taxonomy" id="326684"/>
    <lineage>
        <taxon>Eukaryota</taxon>
        <taxon>Fungi</taxon>
        <taxon>Dikarya</taxon>
        <taxon>Ascomycota</taxon>
        <taxon>Pezizomycotina</taxon>
        <taxon>Sordariomycetes</taxon>
        <taxon>Xylariomycetidae</taxon>
        <taxon>Xylariales</taxon>
        <taxon>Xylariaceae</taxon>
        <taxon>Xylaria</taxon>
    </lineage>
</organism>
<name>A0AAN7ZE03_9PEZI</name>
<comment type="similarity">
    <text evidence="3 9">Belongs to the cytochrome P450 family.</text>
</comment>
<evidence type="ECO:0000313" key="10">
    <source>
        <dbReference type="EMBL" id="KAK5637281.1"/>
    </source>
</evidence>
<evidence type="ECO:0000256" key="7">
    <source>
        <dbReference type="ARBA" id="ARBA00023033"/>
    </source>
</evidence>
<dbReference type="PANTHER" id="PTHR46206:SF6">
    <property type="entry name" value="CYTOCHROME P450 MONOOXYGENASE AN1598-RELATED"/>
    <property type="match status" value="1"/>
</dbReference>
<dbReference type="InterPro" id="IPR036396">
    <property type="entry name" value="Cyt_P450_sf"/>
</dbReference>
<keyword evidence="8 9" id="KW-0349">Heme</keyword>
<keyword evidence="6 8" id="KW-0408">Iron</keyword>
<dbReference type="SUPFAM" id="SSF48264">
    <property type="entry name" value="Cytochrome P450"/>
    <property type="match status" value="1"/>
</dbReference>
<dbReference type="CDD" id="cd11041">
    <property type="entry name" value="CYP503A1-like"/>
    <property type="match status" value="1"/>
</dbReference>
<dbReference type="GO" id="GO:0016705">
    <property type="term" value="F:oxidoreductase activity, acting on paired donors, with incorporation or reduction of molecular oxygen"/>
    <property type="evidence" value="ECO:0007669"/>
    <property type="project" value="InterPro"/>
</dbReference>
<dbReference type="PANTHER" id="PTHR46206">
    <property type="entry name" value="CYTOCHROME P450"/>
    <property type="match status" value="1"/>
</dbReference>
<gene>
    <name evidence="10" type="ORF">RRF57_012993</name>
</gene>
<dbReference type="EMBL" id="JAWHQM010000104">
    <property type="protein sequence ID" value="KAK5637281.1"/>
    <property type="molecule type" value="Genomic_DNA"/>
</dbReference>
<dbReference type="Gene3D" id="1.10.630.10">
    <property type="entry name" value="Cytochrome P450"/>
    <property type="match status" value="2"/>
</dbReference>
<dbReference type="Pfam" id="PF00067">
    <property type="entry name" value="p450"/>
    <property type="match status" value="2"/>
</dbReference>
<comment type="cofactor">
    <cofactor evidence="1 8">
        <name>heme</name>
        <dbReference type="ChEBI" id="CHEBI:30413"/>
    </cofactor>
</comment>
<accession>A0AAN7ZE03</accession>
<evidence type="ECO:0000256" key="1">
    <source>
        <dbReference type="ARBA" id="ARBA00001971"/>
    </source>
</evidence>
<dbReference type="InterPro" id="IPR001128">
    <property type="entry name" value="Cyt_P450"/>
</dbReference>
<dbReference type="GO" id="GO:0005506">
    <property type="term" value="F:iron ion binding"/>
    <property type="evidence" value="ECO:0007669"/>
    <property type="project" value="InterPro"/>
</dbReference>
<dbReference type="PROSITE" id="PS00086">
    <property type="entry name" value="CYTOCHROME_P450"/>
    <property type="match status" value="1"/>
</dbReference>
<dbReference type="GO" id="GO:0020037">
    <property type="term" value="F:heme binding"/>
    <property type="evidence" value="ECO:0007669"/>
    <property type="project" value="InterPro"/>
</dbReference>
<evidence type="ECO:0000256" key="4">
    <source>
        <dbReference type="ARBA" id="ARBA00022723"/>
    </source>
</evidence>
<evidence type="ECO:0000256" key="2">
    <source>
        <dbReference type="ARBA" id="ARBA00004167"/>
    </source>
</evidence>
<evidence type="ECO:0000256" key="5">
    <source>
        <dbReference type="ARBA" id="ARBA00023002"/>
    </source>
</evidence>
<reference evidence="10 11" key="1">
    <citation type="submission" date="2023-10" db="EMBL/GenBank/DDBJ databases">
        <title>Draft genome sequence of Xylaria bambusicola isolate GMP-LS, the root and basal stem rot pathogen of sugarcane in Indonesia.</title>
        <authorList>
            <person name="Selvaraj P."/>
            <person name="Muralishankar V."/>
            <person name="Muruganantham S."/>
            <person name="Sp S."/>
            <person name="Haryani S."/>
            <person name="Lau K.J.X."/>
            <person name="Naqvi N.I."/>
        </authorList>
    </citation>
    <scope>NUCLEOTIDE SEQUENCE [LARGE SCALE GENOMIC DNA]</scope>
    <source>
        <strain evidence="10">GMP-LS</strain>
    </source>
</reference>
<proteinExistence type="inferred from homology"/>
<dbReference type="Proteomes" id="UP001305414">
    <property type="component" value="Unassembled WGS sequence"/>
</dbReference>
<comment type="subcellular location">
    <subcellularLocation>
        <location evidence="2">Membrane</location>
        <topology evidence="2">Single-pass membrane protein</topology>
    </subcellularLocation>
</comment>
<keyword evidence="11" id="KW-1185">Reference proteome</keyword>
<dbReference type="InterPro" id="IPR017972">
    <property type="entry name" value="Cyt_P450_CS"/>
</dbReference>
<evidence type="ECO:0000313" key="11">
    <source>
        <dbReference type="Proteomes" id="UP001305414"/>
    </source>
</evidence>
<dbReference type="PRINTS" id="PR00465">
    <property type="entry name" value="EP450IV"/>
</dbReference>
<feature type="binding site" description="axial binding residue" evidence="8">
    <location>
        <position position="248"/>
    </location>
    <ligand>
        <name>heme</name>
        <dbReference type="ChEBI" id="CHEBI:30413"/>
    </ligand>
    <ligandPart>
        <name>Fe</name>
        <dbReference type="ChEBI" id="CHEBI:18248"/>
    </ligandPart>
</feature>
<evidence type="ECO:0008006" key="12">
    <source>
        <dbReference type="Google" id="ProtNLM"/>
    </source>
</evidence>
<comment type="caution">
    <text evidence="10">The sequence shown here is derived from an EMBL/GenBank/DDBJ whole genome shotgun (WGS) entry which is preliminary data.</text>
</comment>